<feature type="transmembrane region" description="Helical" evidence="10">
    <location>
        <begin position="104"/>
        <end position="125"/>
    </location>
</feature>
<evidence type="ECO:0000256" key="4">
    <source>
        <dbReference type="ARBA" id="ARBA00022692"/>
    </source>
</evidence>
<keyword evidence="6 10" id="KW-1133">Transmembrane helix</keyword>
<keyword evidence="7 10" id="KW-0443">Lipid metabolism</keyword>
<dbReference type="PANTHER" id="PTHR11157:SF164">
    <property type="entry name" value="ELONGATION OF VERY LONG CHAIN FATTY ACIDS PROTEIN"/>
    <property type="match status" value="1"/>
</dbReference>
<feature type="transmembrane region" description="Helical" evidence="10">
    <location>
        <begin position="20"/>
        <end position="39"/>
    </location>
</feature>
<feature type="transmembrane region" description="Helical" evidence="10">
    <location>
        <begin position="194"/>
        <end position="213"/>
    </location>
</feature>
<dbReference type="EMBL" id="CVRI01000063">
    <property type="protein sequence ID" value="CRL04756.1"/>
    <property type="molecule type" value="Genomic_DNA"/>
</dbReference>
<dbReference type="InterPro" id="IPR002076">
    <property type="entry name" value="ELO_fam"/>
</dbReference>
<dbReference type="AlphaFoldDB" id="A0A1J1IYX7"/>
<dbReference type="GO" id="GO:0034625">
    <property type="term" value="P:fatty acid elongation, monounsaturated fatty acid"/>
    <property type="evidence" value="ECO:0007669"/>
    <property type="project" value="TreeGrafter"/>
</dbReference>
<evidence type="ECO:0000256" key="9">
    <source>
        <dbReference type="ARBA" id="ARBA00023160"/>
    </source>
</evidence>
<keyword evidence="9 10" id="KW-0275">Fatty acid biosynthesis</keyword>
<dbReference type="STRING" id="568069.A0A1J1IYX7"/>
<dbReference type="GO" id="GO:0030148">
    <property type="term" value="P:sphingolipid biosynthetic process"/>
    <property type="evidence" value="ECO:0007669"/>
    <property type="project" value="TreeGrafter"/>
</dbReference>
<dbReference type="GO" id="GO:0009922">
    <property type="term" value="F:fatty acid elongase activity"/>
    <property type="evidence" value="ECO:0007669"/>
    <property type="project" value="UniProtKB-EC"/>
</dbReference>
<dbReference type="Pfam" id="PF01151">
    <property type="entry name" value="ELO"/>
    <property type="match status" value="1"/>
</dbReference>
<feature type="transmembrane region" description="Helical" evidence="10">
    <location>
        <begin position="163"/>
        <end position="182"/>
    </location>
</feature>
<keyword evidence="3 10" id="KW-0808">Transferase</keyword>
<comment type="catalytic activity">
    <reaction evidence="10">
        <text>a very-long-chain acyl-CoA + malonyl-CoA + H(+) = a very-long-chain 3-oxoacyl-CoA + CO2 + CoA</text>
        <dbReference type="Rhea" id="RHEA:32727"/>
        <dbReference type="ChEBI" id="CHEBI:15378"/>
        <dbReference type="ChEBI" id="CHEBI:16526"/>
        <dbReference type="ChEBI" id="CHEBI:57287"/>
        <dbReference type="ChEBI" id="CHEBI:57384"/>
        <dbReference type="ChEBI" id="CHEBI:90725"/>
        <dbReference type="ChEBI" id="CHEBI:90736"/>
        <dbReference type="EC" id="2.3.1.199"/>
    </reaction>
</comment>
<gene>
    <name evidence="11" type="ORF">CLUMA_CG017816</name>
</gene>
<dbReference type="GO" id="GO:0005789">
    <property type="term" value="C:endoplasmic reticulum membrane"/>
    <property type="evidence" value="ECO:0007669"/>
    <property type="project" value="TreeGrafter"/>
</dbReference>
<evidence type="ECO:0000256" key="6">
    <source>
        <dbReference type="ARBA" id="ARBA00022989"/>
    </source>
</evidence>
<keyword evidence="2 10" id="KW-0444">Lipid biosynthesis</keyword>
<dbReference type="GO" id="GO:0019367">
    <property type="term" value="P:fatty acid elongation, saturated fatty acid"/>
    <property type="evidence" value="ECO:0007669"/>
    <property type="project" value="TreeGrafter"/>
</dbReference>
<accession>A0A1J1IYX7</accession>
<comment type="subcellular location">
    <subcellularLocation>
        <location evidence="1">Membrane</location>
        <topology evidence="1">Multi-pass membrane protein</topology>
    </subcellularLocation>
</comment>
<evidence type="ECO:0000256" key="3">
    <source>
        <dbReference type="ARBA" id="ARBA00022679"/>
    </source>
</evidence>
<evidence type="ECO:0000313" key="12">
    <source>
        <dbReference type="Proteomes" id="UP000183832"/>
    </source>
</evidence>
<evidence type="ECO:0000256" key="8">
    <source>
        <dbReference type="ARBA" id="ARBA00023136"/>
    </source>
</evidence>
<evidence type="ECO:0000313" key="11">
    <source>
        <dbReference type="EMBL" id="CRL04756.1"/>
    </source>
</evidence>
<organism evidence="11 12">
    <name type="scientific">Clunio marinus</name>
    <dbReference type="NCBI Taxonomy" id="568069"/>
    <lineage>
        <taxon>Eukaryota</taxon>
        <taxon>Metazoa</taxon>
        <taxon>Ecdysozoa</taxon>
        <taxon>Arthropoda</taxon>
        <taxon>Hexapoda</taxon>
        <taxon>Insecta</taxon>
        <taxon>Pterygota</taxon>
        <taxon>Neoptera</taxon>
        <taxon>Endopterygota</taxon>
        <taxon>Diptera</taxon>
        <taxon>Nematocera</taxon>
        <taxon>Chironomoidea</taxon>
        <taxon>Chironomidae</taxon>
        <taxon>Clunio</taxon>
    </lineage>
</organism>
<feature type="transmembrane region" description="Helical" evidence="10">
    <location>
        <begin position="60"/>
        <end position="77"/>
    </location>
</feature>
<dbReference type="EC" id="2.3.1.199" evidence="10"/>
<protein>
    <recommendedName>
        <fullName evidence="10">Elongation of very long chain fatty acids protein</fullName>
        <ecNumber evidence="10">2.3.1.199</ecNumber>
    </recommendedName>
    <alternativeName>
        <fullName evidence="10">Very-long-chain 3-oxoacyl-CoA synthase</fullName>
    </alternativeName>
</protein>
<evidence type="ECO:0000256" key="5">
    <source>
        <dbReference type="ARBA" id="ARBA00022832"/>
    </source>
</evidence>
<dbReference type="GO" id="GO:0034626">
    <property type="term" value="P:fatty acid elongation, polyunsaturated fatty acid"/>
    <property type="evidence" value="ECO:0007669"/>
    <property type="project" value="TreeGrafter"/>
</dbReference>
<sequence length="253" mass="29853">MEVLKASDVPVSSIVESWAISASWAPMIFIFTTYLFLVLKVGPKFMETRKPFQLTNFTRVYNILQVILCTVFVTWALKFGLKIDTFWKCLSDFNDREKLLEYKIAQWWFLHLRLAELIETVVFVLRKKQNQVSLLHVYHHISTATIIWMFMKYCSTIMDLHTAFVNSFVHIFMYFYYFLSSYKSLDKYTKKAKPFITGLQLIQLVIILGQNVAAILPSCHVTRLFYVQAINAAILIYFFADFYIQSYVKKKQK</sequence>
<keyword evidence="12" id="KW-1185">Reference proteome</keyword>
<feature type="transmembrane region" description="Helical" evidence="10">
    <location>
        <begin position="132"/>
        <end position="151"/>
    </location>
</feature>
<evidence type="ECO:0000256" key="2">
    <source>
        <dbReference type="ARBA" id="ARBA00022516"/>
    </source>
</evidence>
<reference evidence="11 12" key="1">
    <citation type="submission" date="2015-04" db="EMBL/GenBank/DDBJ databases">
        <authorList>
            <person name="Syromyatnikov M.Y."/>
            <person name="Popov V.N."/>
        </authorList>
    </citation>
    <scope>NUCLEOTIDE SEQUENCE [LARGE SCALE GENOMIC DNA]</scope>
</reference>
<dbReference type="GO" id="GO:0042761">
    <property type="term" value="P:very long-chain fatty acid biosynthetic process"/>
    <property type="evidence" value="ECO:0007669"/>
    <property type="project" value="TreeGrafter"/>
</dbReference>
<evidence type="ECO:0000256" key="1">
    <source>
        <dbReference type="ARBA" id="ARBA00004141"/>
    </source>
</evidence>
<keyword evidence="5 10" id="KW-0276">Fatty acid metabolism</keyword>
<dbReference type="PANTHER" id="PTHR11157">
    <property type="entry name" value="FATTY ACID ACYL TRANSFERASE-RELATED"/>
    <property type="match status" value="1"/>
</dbReference>
<evidence type="ECO:0000256" key="7">
    <source>
        <dbReference type="ARBA" id="ARBA00023098"/>
    </source>
</evidence>
<keyword evidence="8 10" id="KW-0472">Membrane</keyword>
<proteinExistence type="inferred from homology"/>
<name>A0A1J1IYX7_9DIPT</name>
<dbReference type="OrthoDB" id="434092at2759"/>
<comment type="similarity">
    <text evidence="10">Belongs to the ELO family.</text>
</comment>
<feature type="transmembrane region" description="Helical" evidence="10">
    <location>
        <begin position="225"/>
        <end position="244"/>
    </location>
</feature>
<evidence type="ECO:0000256" key="10">
    <source>
        <dbReference type="RuleBase" id="RU361115"/>
    </source>
</evidence>
<dbReference type="Proteomes" id="UP000183832">
    <property type="component" value="Unassembled WGS sequence"/>
</dbReference>
<keyword evidence="4 10" id="KW-0812">Transmembrane</keyword>